<organism evidence="7 8">
    <name type="scientific">Novilysobacter erysipheiresistens</name>
    <dbReference type="NCBI Taxonomy" id="1749332"/>
    <lineage>
        <taxon>Bacteria</taxon>
        <taxon>Pseudomonadati</taxon>
        <taxon>Pseudomonadota</taxon>
        <taxon>Gammaproteobacteria</taxon>
        <taxon>Lysobacterales</taxon>
        <taxon>Lysobacteraceae</taxon>
        <taxon>Novilysobacter</taxon>
    </lineage>
</organism>
<accession>A0ABU7YWU0</accession>
<comment type="caution">
    <text evidence="7">The sequence shown here is derived from an EMBL/GenBank/DDBJ whole genome shotgun (WGS) entry which is preliminary data.</text>
</comment>
<dbReference type="Gene3D" id="1.20.5.1930">
    <property type="match status" value="1"/>
</dbReference>
<dbReference type="InterPro" id="IPR036890">
    <property type="entry name" value="HATPase_C_sf"/>
</dbReference>
<dbReference type="Proteomes" id="UP001355056">
    <property type="component" value="Unassembled WGS sequence"/>
</dbReference>
<protein>
    <submittedName>
        <fullName evidence="7">Sensor histidine kinase</fullName>
    </submittedName>
</protein>
<dbReference type="SUPFAM" id="SSF55874">
    <property type="entry name" value="ATPase domain of HSP90 chaperone/DNA topoisomerase II/histidine kinase"/>
    <property type="match status" value="1"/>
</dbReference>
<gene>
    <name evidence="7" type="ORF">SNE34_05100</name>
</gene>
<feature type="domain" description="Signal transduction histidine kinase subgroup 3 dimerisation and phosphoacceptor" evidence="6">
    <location>
        <begin position="207"/>
        <end position="269"/>
    </location>
</feature>
<dbReference type="CDD" id="cd16917">
    <property type="entry name" value="HATPase_UhpB-NarQ-NarX-like"/>
    <property type="match status" value="1"/>
</dbReference>
<feature type="domain" description="Histidine kinase/HSP90-like ATPase" evidence="5">
    <location>
        <begin position="309"/>
        <end position="393"/>
    </location>
</feature>
<keyword evidence="2 7" id="KW-0418">Kinase</keyword>
<evidence type="ECO:0000313" key="7">
    <source>
        <dbReference type="EMBL" id="MEG3183381.1"/>
    </source>
</evidence>
<dbReference type="Gene3D" id="3.30.565.10">
    <property type="entry name" value="Histidine kinase-like ATPase, C-terminal domain"/>
    <property type="match status" value="1"/>
</dbReference>
<dbReference type="EMBL" id="JAXGFP010000002">
    <property type="protein sequence ID" value="MEG3183381.1"/>
    <property type="molecule type" value="Genomic_DNA"/>
</dbReference>
<sequence length="405" mass="44567">MLARLNHSRLLRYAGLFTWAMVGCWLVNVLVTLRLDPSQIEQLPGGAEHPVELLIARWVALYLSFGAVYWWITRDLGQRRPDYVDHALLLVLTICAIGVSFFSGSGLGSVLLMVMAGLLPWLLPLRIGVVWLLAGNLAIIPVFVALLNFPVVLAVVQSLLYAGFSIFVFVTALVAMQQAQAREEQRRLNAELRATRLLLAESARINERTRISRELHDLLGHHLTALSLNLEVAGHLAEGRAREHVSQAHTLARLLLTDVREAVSQLRENGAIDLAAALQPLAENVPALDIHMDIDGPLTLDDPERAHVLLRCTQEIITNVVRHAGADNLWIQARREQGRIVMTARDDGRGAEKLAAGNGLRGMRERLAQYGGQLDIETRPQAGFRLHLTLPATAAEAVASEGVPP</sequence>
<dbReference type="InterPro" id="IPR011712">
    <property type="entry name" value="Sig_transdc_His_kin_sub3_dim/P"/>
</dbReference>
<dbReference type="PANTHER" id="PTHR24421:SF59">
    <property type="entry name" value="OXYGEN SENSOR HISTIDINE KINASE NREB"/>
    <property type="match status" value="1"/>
</dbReference>
<feature type="transmembrane region" description="Helical" evidence="4">
    <location>
        <begin position="83"/>
        <end position="101"/>
    </location>
</feature>
<dbReference type="GO" id="GO:0016301">
    <property type="term" value="F:kinase activity"/>
    <property type="evidence" value="ECO:0007669"/>
    <property type="project" value="UniProtKB-KW"/>
</dbReference>
<keyword evidence="3" id="KW-0902">Two-component regulatory system</keyword>
<reference evidence="7 8" key="1">
    <citation type="journal article" date="2016" name="Int. J. Syst. Evol. Microbiol.">
        <title>Lysobacter erysipheiresistens sp. nov., an antagonist of powdery mildew, isolated from tobacco-cultivated soil.</title>
        <authorList>
            <person name="Xie B."/>
            <person name="Li T."/>
            <person name="Lin X."/>
            <person name="Wang C.J."/>
            <person name="Chen Y.J."/>
            <person name="Liu W.J."/>
            <person name="Zhao Z.W."/>
        </authorList>
    </citation>
    <scope>NUCLEOTIDE SEQUENCE [LARGE SCALE GENOMIC DNA]</scope>
    <source>
        <strain evidence="7 8">RS-LYSO-3</strain>
    </source>
</reference>
<dbReference type="PANTHER" id="PTHR24421">
    <property type="entry name" value="NITRATE/NITRITE SENSOR PROTEIN NARX-RELATED"/>
    <property type="match status" value="1"/>
</dbReference>
<dbReference type="InterPro" id="IPR003594">
    <property type="entry name" value="HATPase_dom"/>
</dbReference>
<name>A0ABU7YWU0_9GAMM</name>
<dbReference type="InterPro" id="IPR050482">
    <property type="entry name" value="Sensor_HK_TwoCompSys"/>
</dbReference>
<keyword evidence="4" id="KW-0812">Transmembrane</keyword>
<keyword evidence="1" id="KW-0808">Transferase</keyword>
<keyword evidence="8" id="KW-1185">Reference proteome</keyword>
<evidence type="ECO:0000313" key="8">
    <source>
        <dbReference type="Proteomes" id="UP001355056"/>
    </source>
</evidence>
<dbReference type="RefSeq" id="WP_332615298.1">
    <property type="nucleotide sequence ID" value="NZ_JAXGFP010000002.1"/>
</dbReference>
<evidence type="ECO:0000256" key="4">
    <source>
        <dbReference type="SAM" id="Phobius"/>
    </source>
</evidence>
<dbReference type="Pfam" id="PF07730">
    <property type="entry name" value="HisKA_3"/>
    <property type="match status" value="1"/>
</dbReference>
<keyword evidence="4" id="KW-0472">Membrane</keyword>
<evidence type="ECO:0000256" key="2">
    <source>
        <dbReference type="ARBA" id="ARBA00022777"/>
    </source>
</evidence>
<proteinExistence type="predicted"/>
<feature type="transmembrane region" description="Helical" evidence="4">
    <location>
        <begin position="12"/>
        <end position="33"/>
    </location>
</feature>
<feature type="transmembrane region" description="Helical" evidence="4">
    <location>
        <begin position="130"/>
        <end position="153"/>
    </location>
</feature>
<dbReference type="Pfam" id="PF02518">
    <property type="entry name" value="HATPase_c"/>
    <property type="match status" value="1"/>
</dbReference>
<evidence type="ECO:0000259" key="6">
    <source>
        <dbReference type="Pfam" id="PF07730"/>
    </source>
</evidence>
<evidence type="ECO:0000256" key="1">
    <source>
        <dbReference type="ARBA" id="ARBA00022679"/>
    </source>
</evidence>
<evidence type="ECO:0000256" key="3">
    <source>
        <dbReference type="ARBA" id="ARBA00023012"/>
    </source>
</evidence>
<feature type="transmembrane region" description="Helical" evidence="4">
    <location>
        <begin position="53"/>
        <end position="71"/>
    </location>
</feature>
<evidence type="ECO:0000259" key="5">
    <source>
        <dbReference type="Pfam" id="PF02518"/>
    </source>
</evidence>
<keyword evidence="4" id="KW-1133">Transmembrane helix</keyword>
<feature type="transmembrane region" description="Helical" evidence="4">
    <location>
        <begin position="159"/>
        <end position="176"/>
    </location>
</feature>
<dbReference type="PROSITE" id="PS51257">
    <property type="entry name" value="PROKAR_LIPOPROTEIN"/>
    <property type="match status" value="1"/>
</dbReference>